<evidence type="ECO:0000313" key="3">
    <source>
        <dbReference type="Proteomes" id="UP001596407"/>
    </source>
</evidence>
<organism evidence="2 3">
    <name type="scientific">Halorussus caseinilyticus</name>
    <dbReference type="NCBI Taxonomy" id="3034025"/>
    <lineage>
        <taxon>Archaea</taxon>
        <taxon>Methanobacteriati</taxon>
        <taxon>Methanobacteriota</taxon>
        <taxon>Stenosarchaea group</taxon>
        <taxon>Halobacteria</taxon>
        <taxon>Halobacteriales</taxon>
        <taxon>Haladaptataceae</taxon>
        <taxon>Halorussus</taxon>
    </lineage>
</organism>
<name>A0ABD5WIT0_9EURY</name>
<feature type="region of interest" description="Disordered" evidence="1">
    <location>
        <begin position="1"/>
        <end position="40"/>
    </location>
</feature>
<keyword evidence="3" id="KW-1185">Reference proteome</keyword>
<reference evidence="2 3" key="1">
    <citation type="journal article" date="2019" name="Int. J. Syst. Evol. Microbiol.">
        <title>The Global Catalogue of Microorganisms (GCM) 10K type strain sequencing project: providing services to taxonomists for standard genome sequencing and annotation.</title>
        <authorList>
            <consortium name="The Broad Institute Genomics Platform"/>
            <consortium name="The Broad Institute Genome Sequencing Center for Infectious Disease"/>
            <person name="Wu L."/>
            <person name="Ma J."/>
        </authorList>
    </citation>
    <scope>NUCLEOTIDE SEQUENCE [LARGE SCALE GENOMIC DNA]</scope>
    <source>
        <strain evidence="2 3">DT72</strain>
    </source>
</reference>
<gene>
    <name evidence="2" type="ORF">ACFQJ6_01735</name>
</gene>
<dbReference type="AlphaFoldDB" id="A0ABD5WIT0"/>
<proteinExistence type="predicted"/>
<evidence type="ECO:0000313" key="2">
    <source>
        <dbReference type="EMBL" id="MFC7079043.1"/>
    </source>
</evidence>
<accession>A0ABD5WIT0</accession>
<dbReference type="RefSeq" id="WP_382208560.1">
    <property type="nucleotide sequence ID" value="NZ_JBHSZH010000001.1"/>
</dbReference>
<comment type="caution">
    <text evidence="2">The sequence shown here is derived from an EMBL/GenBank/DDBJ whole genome shotgun (WGS) entry which is preliminary data.</text>
</comment>
<protein>
    <submittedName>
        <fullName evidence="2">Uncharacterized protein</fullName>
    </submittedName>
</protein>
<evidence type="ECO:0000256" key="1">
    <source>
        <dbReference type="SAM" id="MobiDB-lite"/>
    </source>
</evidence>
<sequence length="40" mass="4396">MEVNHVRHPSEATVRTVRRGYPLASVTETPRSSSAAARFA</sequence>
<feature type="compositionally biased region" description="Basic and acidic residues" evidence="1">
    <location>
        <begin position="1"/>
        <end position="10"/>
    </location>
</feature>
<dbReference type="EMBL" id="JBHSZH010000001">
    <property type="protein sequence ID" value="MFC7079043.1"/>
    <property type="molecule type" value="Genomic_DNA"/>
</dbReference>
<dbReference type="Proteomes" id="UP001596407">
    <property type="component" value="Unassembled WGS sequence"/>
</dbReference>
<feature type="compositionally biased region" description="Polar residues" evidence="1">
    <location>
        <begin position="26"/>
        <end position="40"/>
    </location>
</feature>